<evidence type="ECO:0000256" key="2">
    <source>
        <dbReference type="ARBA" id="ARBA00023043"/>
    </source>
</evidence>
<dbReference type="Pfam" id="PF00023">
    <property type="entry name" value="Ank"/>
    <property type="match status" value="1"/>
</dbReference>
<organism evidence="4 5">
    <name type="scientific">Bionectria ochroleuca</name>
    <name type="common">Gliocladium roseum</name>
    <dbReference type="NCBI Taxonomy" id="29856"/>
    <lineage>
        <taxon>Eukaryota</taxon>
        <taxon>Fungi</taxon>
        <taxon>Dikarya</taxon>
        <taxon>Ascomycota</taxon>
        <taxon>Pezizomycotina</taxon>
        <taxon>Sordariomycetes</taxon>
        <taxon>Hypocreomycetidae</taxon>
        <taxon>Hypocreales</taxon>
        <taxon>Bionectriaceae</taxon>
        <taxon>Clonostachys</taxon>
    </lineage>
</organism>
<dbReference type="InterPro" id="IPR036770">
    <property type="entry name" value="Ankyrin_rpt-contain_sf"/>
</dbReference>
<reference evidence="4" key="1">
    <citation type="submission" date="2020-10" db="EMBL/GenBank/DDBJ databases">
        <title>High-Quality Genome Resource of Clonostachys rosea strain S41 by Oxford Nanopore Long-Read Sequencing.</title>
        <authorList>
            <person name="Wang H."/>
        </authorList>
    </citation>
    <scope>NUCLEOTIDE SEQUENCE</scope>
    <source>
        <strain evidence="4">S41</strain>
    </source>
</reference>
<dbReference type="PANTHER" id="PTHR24123:SF33">
    <property type="entry name" value="PROTEIN HOS4"/>
    <property type="match status" value="1"/>
</dbReference>
<evidence type="ECO:0000256" key="3">
    <source>
        <dbReference type="PROSITE-ProRule" id="PRU00023"/>
    </source>
</evidence>
<feature type="repeat" description="ANK" evidence="3">
    <location>
        <begin position="334"/>
        <end position="366"/>
    </location>
</feature>
<name>A0A8H7NMH8_BIOOC</name>
<dbReference type="Gene3D" id="1.25.40.20">
    <property type="entry name" value="Ankyrin repeat-containing domain"/>
    <property type="match status" value="3"/>
</dbReference>
<feature type="repeat" description="ANK" evidence="3">
    <location>
        <begin position="233"/>
        <end position="266"/>
    </location>
</feature>
<comment type="caution">
    <text evidence="4">The sequence shown here is derived from an EMBL/GenBank/DDBJ whole genome shotgun (WGS) entry which is preliminary data.</text>
</comment>
<evidence type="ECO:0008006" key="6">
    <source>
        <dbReference type="Google" id="ProtNLM"/>
    </source>
</evidence>
<dbReference type="Pfam" id="PF12796">
    <property type="entry name" value="Ank_2"/>
    <property type="match status" value="5"/>
</dbReference>
<proteinExistence type="predicted"/>
<dbReference type="PRINTS" id="PR01415">
    <property type="entry name" value="ANKYRIN"/>
</dbReference>
<evidence type="ECO:0000256" key="1">
    <source>
        <dbReference type="ARBA" id="ARBA00022737"/>
    </source>
</evidence>
<evidence type="ECO:0000313" key="4">
    <source>
        <dbReference type="EMBL" id="KAF9758506.1"/>
    </source>
</evidence>
<feature type="repeat" description="ANK" evidence="3">
    <location>
        <begin position="500"/>
        <end position="532"/>
    </location>
</feature>
<dbReference type="PROSITE" id="PS50297">
    <property type="entry name" value="ANK_REP_REGION"/>
    <property type="match status" value="9"/>
</dbReference>
<dbReference type="AlphaFoldDB" id="A0A8H7NMH8"/>
<feature type="repeat" description="ANK" evidence="3">
    <location>
        <begin position="467"/>
        <end position="499"/>
    </location>
</feature>
<feature type="repeat" description="ANK" evidence="3">
    <location>
        <begin position="150"/>
        <end position="182"/>
    </location>
</feature>
<dbReference type="PANTHER" id="PTHR24123">
    <property type="entry name" value="ANKYRIN REPEAT-CONTAINING"/>
    <property type="match status" value="1"/>
</dbReference>
<gene>
    <name evidence="4" type="ORF">IM811_000200</name>
</gene>
<feature type="repeat" description="ANK" evidence="3">
    <location>
        <begin position="533"/>
        <end position="565"/>
    </location>
</feature>
<feature type="repeat" description="ANK" evidence="3">
    <location>
        <begin position="401"/>
        <end position="433"/>
    </location>
</feature>
<evidence type="ECO:0000313" key="5">
    <source>
        <dbReference type="Proteomes" id="UP000616885"/>
    </source>
</evidence>
<feature type="repeat" description="ANK" evidence="3">
    <location>
        <begin position="566"/>
        <end position="598"/>
    </location>
</feature>
<dbReference type="EMBL" id="JADCTT010000001">
    <property type="protein sequence ID" value="KAF9758506.1"/>
    <property type="molecule type" value="Genomic_DNA"/>
</dbReference>
<dbReference type="SMART" id="SM00248">
    <property type="entry name" value="ANK"/>
    <property type="match status" value="14"/>
</dbReference>
<accession>A0A8H7NMH8</accession>
<dbReference type="Proteomes" id="UP000616885">
    <property type="component" value="Unassembled WGS sequence"/>
</dbReference>
<sequence length="643" mass="70236">MLLLDLPNELLEAISVSILDDADISAFSRTCWRAFRSSSAHLYRNNYLQHDGSAMTWALKNQRPETVRRAIDAGIDLVKLHHITTAAEIGDSEVFHSLLACKDNYGGFDQLSRDEKGGFPILSAVGSGCFDIVKTLLETGKVNINIRDRHQHTALHVAAHDGSHEIATLLLEYDADVYAKDSFGRIPLSIAASPHTYQNCPRNHTVQRDRESFLETINQLIAYGSRVEYREPDGETALHSAASAGFCDVVELLATRYGADVNTRDGAGRTPLHTTSLYLGKLEMTQLLVSLGANPNALSKEGQNSLSMDRNAEEPALVADYLLEHGARMVIDIKGATPLHMVGFMGSVELVDVLLKHGADINAQDIEKMTPLHCAAQIPEAGDVIRRLVERGASVGIKNMQGETALACALDNYSFEVVEFLLKQGASPNCVNRFGVPVIQEAIERQAIDLVQVLLDHGAKTNMPSPDGQTATHYAALVGNIEIMKLLFRFCAEFNVRDSRGCTPLMVAVAVNSYPVVELLLKMGAFVNASDKSRATPLHVAADKGSVPITKLLIARGAALNARDALKRTPLNIASYRGHAGVVDYLLERGADFSIADRDGNTPFMLATHKQPVVFELLLRKGANAKVTGFRGRMQRYLKISTY</sequence>
<feature type="repeat" description="ANK" evidence="3">
    <location>
        <begin position="367"/>
        <end position="400"/>
    </location>
</feature>
<dbReference type="PROSITE" id="PS50088">
    <property type="entry name" value="ANK_REPEAT"/>
    <property type="match status" value="10"/>
</dbReference>
<dbReference type="InterPro" id="IPR002110">
    <property type="entry name" value="Ankyrin_rpt"/>
</dbReference>
<keyword evidence="1" id="KW-0677">Repeat</keyword>
<dbReference type="InterPro" id="IPR051165">
    <property type="entry name" value="Multifunctional_ANK_Repeat"/>
</dbReference>
<keyword evidence="2 3" id="KW-0040">ANK repeat</keyword>
<dbReference type="SUPFAM" id="SSF48403">
    <property type="entry name" value="Ankyrin repeat"/>
    <property type="match status" value="2"/>
</dbReference>
<protein>
    <recommendedName>
        <fullName evidence="6">F-box domain-containing protein</fullName>
    </recommendedName>
</protein>
<feature type="repeat" description="ANK" evidence="3">
    <location>
        <begin position="267"/>
        <end position="300"/>
    </location>
</feature>